<reference evidence="2" key="1">
    <citation type="submission" date="2016-06" db="EMBL/GenBank/DDBJ databases">
        <authorList>
            <person name="Varghese N."/>
            <person name="Submissions Spin"/>
        </authorList>
    </citation>
    <scope>NUCLEOTIDE SEQUENCE [LARGE SCALE GENOMIC DNA]</scope>
    <source>
        <strain evidence="2">DSM 44814</strain>
    </source>
</reference>
<accession>A0A1C6VAJ6</accession>
<gene>
    <name evidence="1" type="ORF">GA0070604_4954</name>
</gene>
<name>A0A1C6VAJ6_9ACTN</name>
<dbReference type="RefSeq" id="WP_091123262.1">
    <property type="nucleotide sequence ID" value="NZ_FMHY01000002.1"/>
</dbReference>
<protein>
    <submittedName>
        <fullName evidence="1">Uncharacterized protein</fullName>
    </submittedName>
</protein>
<dbReference type="AlphaFoldDB" id="A0A1C6VAJ6"/>
<dbReference type="Proteomes" id="UP000199696">
    <property type="component" value="Unassembled WGS sequence"/>
</dbReference>
<dbReference type="EMBL" id="FMHY01000002">
    <property type="protein sequence ID" value="SCL63349.1"/>
    <property type="molecule type" value="Genomic_DNA"/>
</dbReference>
<evidence type="ECO:0000313" key="1">
    <source>
        <dbReference type="EMBL" id="SCL63349.1"/>
    </source>
</evidence>
<evidence type="ECO:0000313" key="2">
    <source>
        <dbReference type="Proteomes" id="UP000199696"/>
    </source>
</evidence>
<keyword evidence="2" id="KW-1185">Reference proteome</keyword>
<sequence length="69" mass="8021">MPFLSDPSTLLSERYRLEEATLVRLKESPGRRFALVRYWLGRARLEIVFNWLGTASIWFAARRDHGLAG</sequence>
<dbReference type="STRING" id="227316.GA0070604_4954"/>
<organism evidence="1 2">
    <name type="scientific">Micromonospora eburnea</name>
    <dbReference type="NCBI Taxonomy" id="227316"/>
    <lineage>
        <taxon>Bacteria</taxon>
        <taxon>Bacillati</taxon>
        <taxon>Actinomycetota</taxon>
        <taxon>Actinomycetes</taxon>
        <taxon>Micromonosporales</taxon>
        <taxon>Micromonosporaceae</taxon>
        <taxon>Micromonospora</taxon>
    </lineage>
</organism>
<proteinExistence type="predicted"/>